<keyword evidence="11" id="KW-1185">Reference proteome</keyword>
<reference evidence="12" key="1">
    <citation type="submission" date="2025-08" db="UniProtKB">
        <authorList>
            <consortium name="RefSeq"/>
        </authorList>
    </citation>
    <scope>IDENTIFICATION</scope>
</reference>
<feature type="compositionally biased region" description="Low complexity" evidence="6">
    <location>
        <begin position="58"/>
        <end position="70"/>
    </location>
</feature>
<dbReference type="SUPFAM" id="SSF49854">
    <property type="entry name" value="Spermadhesin, CUB domain"/>
    <property type="match status" value="2"/>
</dbReference>
<evidence type="ECO:0000256" key="5">
    <source>
        <dbReference type="PROSITE-ProRule" id="PRU00302"/>
    </source>
</evidence>
<feature type="compositionally biased region" description="Basic and acidic residues" evidence="6">
    <location>
        <begin position="166"/>
        <end position="176"/>
    </location>
</feature>
<dbReference type="CDD" id="cd00033">
    <property type="entry name" value="CCP"/>
    <property type="match status" value="3"/>
</dbReference>
<evidence type="ECO:0000256" key="2">
    <source>
        <dbReference type="ARBA" id="ARBA00022737"/>
    </source>
</evidence>
<feature type="domain" description="CUB" evidence="9">
    <location>
        <begin position="197"/>
        <end position="407"/>
    </location>
</feature>
<dbReference type="Gene3D" id="2.10.70.10">
    <property type="entry name" value="Complement Module, domain 1"/>
    <property type="match status" value="3"/>
</dbReference>
<evidence type="ECO:0000313" key="11">
    <source>
        <dbReference type="Proteomes" id="UP000504630"/>
    </source>
</evidence>
<protein>
    <submittedName>
        <fullName evidence="12">Seizure protein 6 homolog</fullName>
    </submittedName>
</protein>
<feature type="region of interest" description="Disordered" evidence="6">
    <location>
        <begin position="24"/>
        <end position="126"/>
    </location>
</feature>
<feature type="chain" id="PRO_5026647444" evidence="8">
    <location>
        <begin position="26"/>
        <end position="693"/>
    </location>
</feature>
<dbReference type="InterPro" id="IPR035914">
    <property type="entry name" value="Sperma_CUB_dom_sf"/>
</dbReference>
<evidence type="ECO:0000256" key="4">
    <source>
        <dbReference type="PROSITE-ProRule" id="PRU00059"/>
    </source>
</evidence>
<sequence length="693" mass="76126">MNAIRDYFPLLLVCVAAVTDKSAEASASDDGLSITPGGTPGSGASMYPTTQDTGRRLPVVTTAPPVNVPNHHPLYRNPPQRPHAQPKYFEDSKLSSSQPTFPSRPSGTPLDNGDKRASDESTETSNMQTTLVMHALAATSHSNTPVPVTSVVLKDPEHAASLPSAAREKDVVRSDEPSSDEEETTTIITTMQSPVPCQLNLTGPEGYIEAPPQSSSAFHSTMDCSYVITVYMGYGVEVQVMNVNLSEGDKVVFEDVGHGENTMLANESILMRGLVIRSHSNQISIRFHSQRSQVGSFLLRYQDNRQVPCPVCQECAKCTYVHFVPRLTWCPRGTLGYWEGLNIGKNDLLTFYDGDDLTAKALGQYGGSKSRFKLYTSTADLTIQFQSDPATNVYGYGNGFIAHFFEVARNDTCPELPEISNGWKSTSHPELVQGTVVTYQCYPSYQVVGAELLMCQWDLTWSGDLPSCERVVSCSDPGKVEHSRRVLSGPHFTVASTIQYICNKGFSLSGNSLLTCFNRGSSGPKWNQKLPRCLPEIFEPCGHPGTPTYGIPSSNKLHFQAGETLHYSCLTAHQLLGEPVLHCVPGHPSQWSGLPPVCKAHPAEHDEHRLDVSTADLRMEGAQVAFAVFIPIILLLIFVIGIYLYYSKLQRKPLQLSLTSNLPYEIIPGEPTFDNSVYETTNNEETREYEVSI</sequence>
<organism evidence="11 12">
    <name type="scientific">Cottoperca gobio</name>
    <name type="common">Frogmouth</name>
    <name type="synonym">Aphritis gobio</name>
    <dbReference type="NCBI Taxonomy" id="56716"/>
    <lineage>
        <taxon>Eukaryota</taxon>
        <taxon>Metazoa</taxon>
        <taxon>Chordata</taxon>
        <taxon>Craniata</taxon>
        <taxon>Vertebrata</taxon>
        <taxon>Euteleostomi</taxon>
        <taxon>Actinopterygii</taxon>
        <taxon>Neopterygii</taxon>
        <taxon>Teleostei</taxon>
        <taxon>Neoteleostei</taxon>
        <taxon>Acanthomorphata</taxon>
        <taxon>Eupercaria</taxon>
        <taxon>Perciformes</taxon>
        <taxon>Notothenioidei</taxon>
        <taxon>Bovichtidae</taxon>
        <taxon>Cottoperca</taxon>
    </lineage>
</organism>
<dbReference type="PANTHER" id="PTHR45656:SF1">
    <property type="entry name" value="SEIZURE PROTEIN 6 HOMOLOG"/>
    <property type="match status" value="1"/>
</dbReference>
<evidence type="ECO:0000259" key="10">
    <source>
        <dbReference type="PROSITE" id="PS50923"/>
    </source>
</evidence>
<dbReference type="PROSITE" id="PS50923">
    <property type="entry name" value="SUSHI"/>
    <property type="match status" value="3"/>
</dbReference>
<feature type="signal peptide" evidence="8">
    <location>
        <begin position="1"/>
        <end position="25"/>
    </location>
</feature>
<keyword evidence="7" id="KW-1133">Transmembrane helix</keyword>
<dbReference type="Pfam" id="PF00431">
    <property type="entry name" value="CUB"/>
    <property type="match status" value="1"/>
</dbReference>
<name>A0A6J2QWF7_COTGO</name>
<feature type="compositionally biased region" description="Polar residues" evidence="6">
    <location>
        <begin position="94"/>
        <end position="106"/>
    </location>
</feature>
<evidence type="ECO:0000259" key="9">
    <source>
        <dbReference type="PROSITE" id="PS01180"/>
    </source>
</evidence>
<keyword evidence="7" id="KW-0812">Transmembrane</keyword>
<evidence type="ECO:0000256" key="6">
    <source>
        <dbReference type="SAM" id="MobiDB-lite"/>
    </source>
</evidence>
<evidence type="ECO:0000313" key="12">
    <source>
        <dbReference type="RefSeq" id="XP_029301555.1"/>
    </source>
</evidence>
<evidence type="ECO:0000256" key="7">
    <source>
        <dbReference type="SAM" id="Phobius"/>
    </source>
</evidence>
<dbReference type="RefSeq" id="XP_029301555.1">
    <property type="nucleotide sequence ID" value="XM_029445695.1"/>
</dbReference>
<dbReference type="Pfam" id="PF00084">
    <property type="entry name" value="Sushi"/>
    <property type="match status" value="3"/>
</dbReference>
<keyword evidence="7" id="KW-0472">Membrane</keyword>
<feature type="transmembrane region" description="Helical" evidence="7">
    <location>
        <begin position="624"/>
        <end position="646"/>
    </location>
</feature>
<feature type="domain" description="Sushi" evidence="10">
    <location>
        <begin position="539"/>
        <end position="600"/>
    </location>
</feature>
<evidence type="ECO:0000256" key="3">
    <source>
        <dbReference type="ARBA" id="ARBA00023157"/>
    </source>
</evidence>
<dbReference type="InterPro" id="IPR035976">
    <property type="entry name" value="Sushi/SCR/CCP_sf"/>
</dbReference>
<dbReference type="SUPFAM" id="SSF57535">
    <property type="entry name" value="Complement control module/SCR domain"/>
    <property type="match status" value="3"/>
</dbReference>
<dbReference type="InParanoid" id="A0A6J2QWF7"/>
<dbReference type="SMART" id="SM00042">
    <property type="entry name" value="CUB"/>
    <property type="match status" value="1"/>
</dbReference>
<feature type="domain" description="Sushi" evidence="10">
    <location>
        <begin position="411"/>
        <end position="470"/>
    </location>
</feature>
<feature type="disulfide bond" evidence="4">
    <location>
        <begin position="197"/>
        <end position="224"/>
    </location>
</feature>
<dbReference type="Proteomes" id="UP000504630">
    <property type="component" value="Chromosome 13"/>
</dbReference>
<gene>
    <name evidence="12" type="primary">LOC115017349</name>
</gene>
<accession>A0A6J2QWF7</accession>
<proteinExistence type="predicted"/>
<dbReference type="InterPro" id="IPR000436">
    <property type="entry name" value="Sushi_SCR_CCP_dom"/>
</dbReference>
<evidence type="ECO:0000256" key="8">
    <source>
        <dbReference type="SAM" id="SignalP"/>
    </source>
</evidence>
<comment type="caution">
    <text evidence="5">Lacks conserved residue(s) required for the propagation of feature annotation.</text>
</comment>
<evidence type="ECO:0000256" key="1">
    <source>
        <dbReference type="ARBA" id="ARBA00022659"/>
    </source>
</evidence>
<dbReference type="GeneID" id="115017349"/>
<dbReference type="AlphaFoldDB" id="A0A6J2QWF7"/>
<dbReference type="Gene3D" id="2.60.120.290">
    <property type="entry name" value="Spermadhesin, CUB domain"/>
    <property type="match status" value="2"/>
</dbReference>
<dbReference type="InterPro" id="IPR000859">
    <property type="entry name" value="CUB_dom"/>
</dbReference>
<feature type="domain" description="Sushi" evidence="10">
    <location>
        <begin position="472"/>
        <end position="535"/>
    </location>
</feature>
<keyword evidence="8" id="KW-0732">Signal</keyword>
<dbReference type="PANTHER" id="PTHR45656">
    <property type="entry name" value="PROTEIN CBR-CLEC-78"/>
    <property type="match status" value="1"/>
</dbReference>
<dbReference type="CDD" id="cd00041">
    <property type="entry name" value="CUB"/>
    <property type="match status" value="2"/>
</dbReference>
<keyword evidence="1 5" id="KW-0768">Sushi</keyword>
<feature type="disulfide bond" evidence="5">
    <location>
        <begin position="441"/>
        <end position="468"/>
    </location>
</feature>
<dbReference type="SMART" id="SM00032">
    <property type="entry name" value="CCP"/>
    <property type="match status" value="3"/>
</dbReference>
<dbReference type="InterPro" id="IPR051277">
    <property type="entry name" value="SEZ6_CSMD_C4BPB_Regulators"/>
</dbReference>
<dbReference type="KEGG" id="cgob:115017349"/>
<feature type="region of interest" description="Disordered" evidence="6">
    <location>
        <begin position="159"/>
        <end position="182"/>
    </location>
</feature>
<keyword evidence="2" id="KW-0677">Repeat</keyword>
<dbReference type="OrthoDB" id="9935125at2759"/>
<dbReference type="PROSITE" id="PS01180">
    <property type="entry name" value="CUB"/>
    <property type="match status" value="1"/>
</dbReference>
<keyword evidence="3 5" id="KW-1015">Disulfide bond</keyword>